<evidence type="ECO:0000256" key="4">
    <source>
        <dbReference type="ARBA" id="ARBA00022989"/>
    </source>
</evidence>
<dbReference type="AlphaFoldDB" id="A0A9P6M4H5"/>
<evidence type="ECO:0000256" key="2">
    <source>
        <dbReference type="ARBA" id="ARBA00022448"/>
    </source>
</evidence>
<dbReference type="GO" id="GO:0012505">
    <property type="term" value="C:endomembrane system"/>
    <property type="evidence" value="ECO:0007669"/>
    <property type="project" value="UniProtKB-SubCell"/>
</dbReference>
<protein>
    <recommendedName>
        <fullName evidence="12">Cation efflux protein cytoplasmic domain-containing protein</fullName>
    </recommendedName>
</protein>
<dbReference type="PANTHER" id="PTHR43840:SF13">
    <property type="entry name" value="CATION EFFLUX PROTEIN CYTOPLASMIC DOMAIN-CONTAINING PROTEIN"/>
    <property type="match status" value="1"/>
</dbReference>
<reference evidence="10" key="1">
    <citation type="journal article" date="2020" name="Fungal Divers.">
        <title>Resolving the Mortierellaceae phylogeny through synthesis of multi-gene phylogenetics and phylogenomics.</title>
        <authorList>
            <person name="Vandepol N."/>
            <person name="Liber J."/>
            <person name="Desiro A."/>
            <person name="Na H."/>
            <person name="Kennedy M."/>
            <person name="Barry K."/>
            <person name="Grigoriev I.V."/>
            <person name="Miller A.N."/>
            <person name="O'Donnell K."/>
            <person name="Stajich J.E."/>
            <person name="Bonito G."/>
        </authorList>
    </citation>
    <scope>NUCLEOTIDE SEQUENCE</scope>
    <source>
        <strain evidence="10">CK1249</strain>
    </source>
</reference>
<keyword evidence="5" id="KW-0406">Ion transport</keyword>
<gene>
    <name evidence="10" type="ORF">BGZ70_005333</name>
</gene>
<organism evidence="10 11">
    <name type="scientific">Mortierella alpina</name>
    <name type="common">Oleaginous fungus</name>
    <name type="synonym">Mortierella renispora</name>
    <dbReference type="NCBI Taxonomy" id="64518"/>
    <lineage>
        <taxon>Eukaryota</taxon>
        <taxon>Fungi</taxon>
        <taxon>Fungi incertae sedis</taxon>
        <taxon>Mucoromycota</taxon>
        <taxon>Mortierellomycotina</taxon>
        <taxon>Mortierellomycetes</taxon>
        <taxon>Mortierellales</taxon>
        <taxon>Mortierellaceae</taxon>
        <taxon>Mortierella</taxon>
    </lineage>
</organism>
<evidence type="ECO:0000256" key="7">
    <source>
        <dbReference type="SAM" id="Phobius"/>
    </source>
</evidence>
<dbReference type="EMBL" id="JAAAHY010000282">
    <property type="protein sequence ID" value="KAF9965153.1"/>
    <property type="molecule type" value="Genomic_DNA"/>
</dbReference>
<dbReference type="GO" id="GO:0005509">
    <property type="term" value="F:calcium ion binding"/>
    <property type="evidence" value="ECO:0007669"/>
    <property type="project" value="InterPro"/>
</dbReference>
<dbReference type="GO" id="GO:0098771">
    <property type="term" value="P:inorganic ion homeostasis"/>
    <property type="evidence" value="ECO:0007669"/>
    <property type="project" value="UniProtKB-ARBA"/>
</dbReference>
<keyword evidence="6 7" id="KW-0472">Membrane</keyword>
<keyword evidence="11" id="KW-1185">Reference proteome</keyword>
<evidence type="ECO:0000313" key="11">
    <source>
        <dbReference type="Proteomes" id="UP000738359"/>
    </source>
</evidence>
<dbReference type="Gene3D" id="1.10.220.10">
    <property type="entry name" value="Annexin"/>
    <property type="match status" value="3"/>
</dbReference>
<dbReference type="Pfam" id="PF16916">
    <property type="entry name" value="ZT_dimer"/>
    <property type="match status" value="1"/>
</dbReference>
<evidence type="ECO:0000259" key="8">
    <source>
        <dbReference type="Pfam" id="PF01545"/>
    </source>
</evidence>
<name>A0A9P6M4H5_MORAP</name>
<dbReference type="FunFam" id="3.30.70.1350:FF:000001">
    <property type="entry name" value="Metal tolerance protein 11"/>
    <property type="match status" value="1"/>
</dbReference>
<dbReference type="SUPFAM" id="SSF47874">
    <property type="entry name" value="Annexin"/>
    <property type="match status" value="1"/>
</dbReference>
<evidence type="ECO:0000256" key="1">
    <source>
        <dbReference type="ARBA" id="ARBA00004127"/>
    </source>
</evidence>
<feature type="domain" description="Cation efflux protein cytoplasmic" evidence="9">
    <location>
        <begin position="497"/>
        <end position="561"/>
    </location>
</feature>
<dbReference type="OrthoDB" id="37886at2759"/>
<keyword evidence="2" id="KW-0813">Transport</keyword>
<dbReference type="InterPro" id="IPR037104">
    <property type="entry name" value="Annexin_sf"/>
</dbReference>
<keyword evidence="3 7" id="KW-0812">Transmembrane</keyword>
<evidence type="ECO:0008006" key="12">
    <source>
        <dbReference type="Google" id="ProtNLM"/>
    </source>
</evidence>
<feature type="transmembrane region" description="Helical" evidence="7">
    <location>
        <begin position="409"/>
        <end position="428"/>
    </location>
</feature>
<evidence type="ECO:0000256" key="3">
    <source>
        <dbReference type="ARBA" id="ARBA00022692"/>
    </source>
</evidence>
<dbReference type="GO" id="GO:0008324">
    <property type="term" value="F:monoatomic cation transmembrane transporter activity"/>
    <property type="evidence" value="ECO:0007669"/>
    <property type="project" value="InterPro"/>
</dbReference>
<feature type="transmembrane region" description="Helical" evidence="7">
    <location>
        <begin position="328"/>
        <end position="350"/>
    </location>
</feature>
<dbReference type="GO" id="GO:0016020">
    <property type="term" value="C:membrane"/>
    <property type="evidence" value="ECO:0007669"/>
    <property type="project" value="InterPro"/>
</dbReference>
<dbReference type="Gene3D" id="1.20.1510.10">
    <property type="entry name" value="Cation efflux protein transmembrane domain"/>
    <property type="match status" value="1"/>
</dbReference>
<dbReference type="InterPro" id="IPR027469">
    <property type="entry name" value="Cation_efflux_TMD_sf"/>
</dbReference>
<dbReference type="PANTHER" id="PTHR43840">
    <property type="entry name" value="MITOCHONDRIAL METAL TRANSPORTER 1-RELATED"/>
    <property type="match status" value="1"/>
</dbReference>
<dbReference type="SUPFAM" id="SSF161111">
    <property type="entry name" value="Cation efflux protein transmembrane domain-like"/>
    <property type="match status" value="1"/>
</dbReference>
<evidence type="ECO:0000259" key="9">
    <source>
        <dbReference type="Pfam" id="PF16916"/>
    </source>
</evidence>
<feature type="domain" description="Cation efflux protein transmembrane" evidence="8">
    <location>
        <begin position="306"/>
        <end position="480"/>
    </location>
</feature>
<dbReference type="Proteomes" id="UP000738359">
    <property type="component" value="Unassembled WGS sequence"/>
</dbReference>
<dbReference type="GO" id="GO:0030003">
    <property type="term" value="P:intracellular monoatomic cation homeostasis"/>
    <property type="evidence" value="ECO:0007669"/>
    <property type="project" value="UniProtKB-ARBA"/>
</dbReference>
<sequence>MAPAVPPEITYDVNNIHTALNYTVPDQEALVNIVGRREYQQLLAVARHYRACHGVDLATELDRRIIGSVGSLLAGACQHKVLAEVQYLHHAGKSKRKYETLRKKDTAIEILVGRTPEELRELHEAYATVHKGEDLLQHILGFCKDDTTKAFFTEIVKDKEDKPLLSVEAAIENLHKLLESHDLEGLLKYTSSLTTAQLHTLVRSYNAKYMDSHVVTVIEKTIAHKHKGEHVELLLFAVMQAADPARHVALLMEESMAGLGTNEDQLSRLVVLNRGKFMEKVKAAYHIDYSRTLADRVRLKVAIYGSVGVNVLLFALQLYAAISSKSLSLFATMADSFMDLLSGVILMYAARASTRSNWFKYPSGKSRMETAGTIVFASLMATVSLQLIIESVRTLVQGDERPPIPSALAIAFVGMALAQYNTANILAIDHRNDLAVNGLGLLASLLSRYCWWLDPAGAILVSLIILRSWVWTAYEQIQLIVGKTADPAFLKKLTYIALTHHRKILQVDTCTAYHAGNNLFVEVDVVMAPETPLIESHDISESLQIKLESLPNVERAFVHVDYETSHAPEHRKMK</sequence>
<comment type="subcellular location">
    <subcellularLocation>
        <location evidence="1">Endomembrane system</location>
        <topology evidence="1">Multi-pass membrane protein</topology>
    </subcellularLocation>
</comment>
<dbReference type="SUPFAM" id="SSF160240">
    <property type="entry name" value="Cation efflux protein cytoplasmic domain-like"/>
    <property type="match status" value="1"/>
</dbReference>
<accession>A0A9P6M4H5</accession>
<dbReference type="InterPro" id="IPR027470">
    <property type="entry name" value="Cation_efflux_CTD"/>
</dbReference>
<evidence type="ECO:0000256" key="6">
    <source>
        <dbReference type="ARBA" id="ARBA00023136"/>
    </source>
</evidence>
<feature type="transmembrane region" description="Helical" evidence="7">
    <location>
        <begin position="371"/>
        <end position="389"/>
    </location>
</feature>
<evidence type="ECO:0000256" key="5">
    <source>
        <dbReference type="ARBA" id="ARBA00023065"/>
    </source>
</evidence>
<dbReference type="Pfam" id="PF01545">
    <property type="entry name" value="Cation_efflux"/>
    <property type="match status" value="1"/>
</dbReference>
<dbReference type="InterPro" id="IPR058533">
    <property type="entry name" value="Cation_efflux_TM"/>
</dbReference>
<dbReference type="InterPro" id="IPR050291">
    <property type="entry name" value="CDF_Transporter"/>
</dbReference>
<dbReference type="GO" id="GO:0005544">
    <property type="term" value="F:calcium-dependent phospholipid binding"/>
    <property type="evidence" value="ECO:0007669"/>
    <property type="project" value="InterPro"/>
</dbReference>
<dbReference type="Gene3D" id="3.30.70.1350">
    <property type="entry name" value="Cation efflux protein, cytoplasmic domain"/>
    <property type="match status" value="1"/>
</dbReference>
<keyword evidence="4 7" id="KW-1133">Transmembrane helix</keyword>
<feature type="transmembrane region" description="Helical" evidence="7">
    <location>
        <begin position="301"/>
        <end position="322"/>
    </location>
</feature>
<proteinExistence type="predicted"/>
<dbReference type="InterPro" id="IPR036837">
    <property type="entry name" value="Cation_efflux_CTD_sf"/>
</dbReference>
<comment type="caution">
    <text evidence="10">The sequence shown here is derived from an EMBL/GenBank/DDBJ whole genome shotgun (WGS) entry which is preliminary data.</text>
</comment>
<evidence type="ECO:0000313" key="10">
    <source>
        <dbReference type="EMBL" id="KAF9965153.1"/>
    </source>
</evidence>